<dbReference type="OrthoDB" id="9808822at2"/>
<name>A0A2U1FR11_9PSEU</name>
<feature type="domain" description="CobW C-terminal" evidence="2">
    <location>
        <begin position="264"/>
        <end position="379"/>
    </location>
</feature>
<dbReference type="InterPro" id="IPR027417">
    <property type="entry name" value="P-loop_NTPase"/>
</dbReference>
<dbReference type="InterPro" id="IPR051927">
    <property type="entry name" value="Zn_Chap_cDPG_Synth"/>
</dbReference>
<dbReference type="InterPro" id="IPR003495">
    <property type="entry name" value="CobW/HypB/UreG_nucleotide-bd"/>
</dbReference>
<keyword evidence="4" id="KW-1185">Reference proteome</keyword>
<sequence length="426" mass="45059">MPDGPGTGLTVVCGVDRPASATVAAALRPPRGALVAHDLRGLGEGVLHRRVVEHDGEQPVEHTAVLELAHGCVSCTLREDLLPLLVRLARDPDVEHVVLLLDPGLEVEIACEALHAVVPDGTDGPVTDLLELHGVVGVLDAATWLDDAGSDDALAERGLALTADDERTVARLVVGHAEFADVLVVTGRCGGAWERVRLDAVLARLAPRAATVVAPAAVGDPGPLGAEVTALLAALPPDARRGVPEDTQAPLLRGQPPLARDAGVSLLHVGHRRPFHPERLHAAFDVLLHGTVRARGRVWVASQPEHVLWLESAGGALQIGVAGTWLAADPDAWDDADDEHRAAAALRWDERWGDREQQLVVLVHDADPAGIVEALDAALLTDDELALGEDAWRRFDDPFEHRHADPCEDLAGEAGPVTGRHEGGAR</sequence>
<evidence type="ECO:0000256" key="1">
    <source>
        <dbReference type="SAM" id="MobiDB-lite"/>
    </source>
</evidence>
<evidence type="ECO:0000313" key="4">
    <source>
        <dbReference type="Proteomes" id="UP000245639"/>
    </source>
</evidence>
<dbReference type="EMBL" id="QEKW01000001">
    <property type="protein sequence ID" value="PVZ14633.1"/>
    <property type="molecule type" value="Genomic_DNA"/>
</dbReference>
<feature type="region of interest" description="Disordered" evidence="1">
    <location>
        <begin position="404"/>
        <end position="426"/>
    </location>
</feature>
<dbReference type="InterPro" id="IPR011629">
    <property type="entry name" value="CobW-like_C"/>
</dbReference>
<evidence type="ECO:0000259" key="2">
    <source>
        <dbReference type="SMART" id="SM00833"/>
    </source>
</evidence>
<dbReference type="Proteomes" id="UP000245639">
    <property type="component" value="Unassembled WGS sequence"/>
</dbReference>
<protein>
    <submittedName>
        <fullName evidence="3">G3E family GTPase</fullName>
    </submittedName>
</protein>
<gene>
    <name evidence="3" type="ORF">C8D89_101500</name>
</gene>
<evidence type="ECO:0000313" key="3">
    <source>
        <dbReference type="EMBL" id="PVZ14633.1"/>
    </source>
</evidence>
<dbReference type="RefSeq" id="WP_116706452.1">
    <property type="nucleotide sequence ID" value="NZ_QEKW01000001.1"/>
</dbReference>
<dbReference type="PANTHER" id="PTHR43603:SF1">
    <property type="entry name" value="ZINC-REGULATED GTPASE METALLOPROTEIN ACTIVATOR 1"/>
    <property type="match status" value="1"/>
</dbReference>
<accession>A0A2U1FR11</accession>
<dbReference type="SUPFAM" id="SSF90002">
    <property type="entry name" value="Hypothetical protein YjiA, C-terminal domain"/>
    <property type="match status" value="1"/>
</dbReference>
<proteinExistence type="predicted"/>
<dbReference type="Pfam" id="PF07683">
    <property type="entry name" value="CobW_C"/>
    <property type="match status" value="1"/>
</dbReference>
<dbReference type="SMART" id="SM00833">
    <property type="entry name" value="CobW_C"/>
    <property type="match status" value="1"/>
</dbReference>
<dbReference type="Pfam" id="PF02492">
    <property type="entry name" value="cobW"/>
    <property type="match status" value="1"/>
</dbReference>
<reference evidence="3 4" key="1">
    <citation type="submission" date="2018-04" db="EMBL/GenBank/DDBJ databases">
        <title>Genomic Encyclopedia of Type Strains, Phase IV (KMG-IV): sequencing the most valuable type-strain genomes for metagenomic binning, comparative biology and taxonomic classification.</title>
        <authorList>
            <person name="Goeker M."/>
        </authorList>
    </citation>
    <scope>NUCLEOTIDE SEQUENCE [LARGE SCALE GENOMIC DNA]</scope>
    <source>
        <strain evidence="3 4">DSM 45771</strain>
    </source>
</reference>
<comment type="caution">
    <text evidence="3">The sequence shown here is derived from an EMBL/GenBank/DDBJ whole genome shotgun (WGS) entry which is preliminary data.</text>
</comment>
<dbReference type="PANTHER" id="PTHR43603">
    <property type="entry name" value="COBW DOMAIN-CONTAINING PROTEIN DDB_G0274527"/>
    <property type="match status" value="1"/>
</dbReference>
<dbReference type="AlphaFoldDB" id="A0A2U1FR11"/>
<dbReference type="NCBIfam" id="NF047431">
    <property type="entry name" value="hiber_recruit"/>
    <property type="match status" value="1"/>
</dbReference>
<dbReference type="Gene3D" id="3.40.50.300">
    <property type="entry name" value="P-loop containing nucleotide triphosphate hydrolases"/>
    <property type="match status" value="1"/>
</dbReference>
<organism evidence="3 4">
    <name type="scientific">Actinomycetospora cinnamomea</name>
    <dbReference type="NCBI Taxonomy" id="663609"/>
    <lineage>
        <taxon>Bacteria</taxon>
        <taxon>Bacillati</taxon>
        <taxon>Actinomycetota</taxon>
        <taxon>Actinomycetes</taxon>
        <taxon>Pseudonocardiales</taxon>
        <taxon>Pseudonocardiaceae</taxon>
        <taxon>Actinomycetospora</taxon>
    </lineage>
</organism>